<sequence>MSHVLLVYMKTYKVEETKSDIFVKERKNVGKWFVCLFVFIFLLITGIENQVDAKTMTYHVKPGDTMWKISLRYDLSLSEFIESNDHIENPEVIYPGDRLRIPSGEITETVVELTNQARIQKGIKPLHMDEALERVAAAKAEDMAENSYFSHQSPTYGSPFMMLRDFRIDFERAAENIAVAPYYPEEVVSQWLGHPGHRKNILNTRMTHSGAGYAEGKNGKGYYVQFFIQK</sequence>
<dbReference type="CDD" id="cd00118">
    <property type="entry name" value="LysM"/>
    <property type="match status" value="1"/>
</dbReference>
<dbReference type="InterPro" id="IPR014044">
    <property type="entry name" value="CAP_dom"/>
</dbReference>
<evidence type="ECO:0000313" key="4">
    <source>
        <dbReference type="Proteomes" id="UP000198584"/>
    </source>
</evidence>
<dbReference type="PANTHER" id="PTHR31157">
    <property type="entry name" value="SCP DOMAIN-CONTAINING PROTEIN"/>
    <property type="match status" value="1"/>
</dbReference>
<dbReference type="Gene3D" id="3.10.350.10">
    <property type="entry name" value="LysM domain"/>
    <property type="match status" value="1"/>
</dbReference>
<feature type="domain" description="LysM" evidence="2">
    <location>
        <begin position="56"/>
        <end position="101"/>
    </location>
</feature>
<feature type="transmembrane region" description="Helical" evidence="1">
    <location>
        <begin position="29"/>
        <end position="47"/>
    </location>
</feature>
<dbReference type="InterPro" id="IPR018392">
    <property type="entry name" value="LysM"/>
</dbReference>
<dbReference type="CDD" id="cd05379">
    <property type="entry name" value="CAP_bacterial"/>
    <property type="match status" value="1"/>
</dbReference>
<evidence type="ECO:0000313" key="3">
    <source>
        <dbReference type="EMBL" id="SEB15098.1"/>
    </source>
</evidence>
<reference evidence="3 4" key="1">
    <citation type="submission" date="2016-10" db="EMBL/GenBank/DDBJ databases">
        <authorList>
            <person name="de Groot N.N."/>
        </authorList>
    </citation>
    <scope>NUCLEOTIDE SEQUENCE [LARGE SCALE GENOMIC DNA]</scope>
    <source>
        <strain evidence="3 4">CCM7597</strain>
    </source>
</reference>
<keyword evidence="1" id="KW-0812">Transmembrane</keyword>
<dbReference type="STRING" id="571932.SAMN05421743_12085"/>
<dbReference type="SMART" id="SM00257">
    <property type="entry name" value="LysM"/>
    <property type="match status" value="1"/>
</dbReference>
<dbReference type="InterPro" id="IPR035940">
    <property type="entry name" value="CAP_sf"/>
</dbReference>
<dbReference type="PROSITE" id="PS51782">
    <property type="entry name" value="LYSM"/>
    <property type="match status" value="1"/>
</dbReference>
<dbReference type="SUPFAM" id="SSF55797">
    <property type="entry name" value="PR-1-like"/>
    <property type="match status" value="1"/>
</dbReference>
<keyword evidence="4" id="KW-1185">Reference proteome</keyword>
<dbReference type="Pfam" id="PF01476">
    <property type="entry name" value="LysM"/>
    <property type="match status" value="1"/>
</dbReference>
<dbReference type="AlphaFoldDB" id="A0A1H4H1V6"/>
<name>A0A1H4H1V6_9BACI</name>
<dbReference type="Proteomes" id="UP000198584">
    <property type="component" value="Unassembled WGS sequence"/>
</dbReference>
<dbReference type="PANTHER" id="PTHR31157:SF1">
    <property type="entry name" value="SCP DOMAIN-CONTAINING PROTEIN"/>
    <property type="match status" value="1"/>
</dbReference>
<dbReference type="InterPro" id="IPR036779">
    <property type="entry name" value="LysM_dom_sf"/>
</dbReference>
<dbReference type="SUPFAM" id="SSF54106">
    <property type="entry name" value="LysM domain"/>
    <property type="match status" value="1"/>
</dbReference>
<proteinExistence type="predicted"/>
<keyword evidence="1" id="KW-0472">Membrane</keyword>
<accession>A0A1H4H1V6</accession>
<keyword evidence="1" id="KW-1133">Transmembrane helix</keyword>
<protein>
    <submittedName>
        <fullName evidence="3">Spore coat assembly protein SafA</fullName>
    </submittedName>
</protein>
<dbReference type="Pfam" id="PF00188">
    <property type="entry name" value="CAP"/>
    <property type="match status" value="1"/>
</dbReference>
<dbReference type="EMBL" id="FNQR01000020">
    <property type="protein sequence ID" value="SEB15098.1"/>
    <property type="molecule type" value="Genomic_DNA"/>
</dbReference>
<gene>
    <name evidence="3" type="ORF">SAMN05421743_12085</name>
</gene>
<evidence type="ECO:0000256" key="1">
    <source>
        <dbReference type="SAM" id="Phobius"/>
    </source>
</evidence>
<dbReference type="Gene3D" id="3.40.33.10">
    <property type="entry name" value="CAP"/>
    <property type="match status" value="1"/>
</dbReference>
<evidence type="ECO:0000259" key="2">
    <source>
        <dbReference type="PROSITE" id="PS51782"/>
    </source>
</evidence>
<organism evidence="3 4">
    <name type="scientific">Thalassobacillus cyri</name>
    <dbReference type="NCBI Taxonomy" id="571932"/>
    <lineage>
        <taxon>Bacteria</taxon>
        <taxon>Bacillati</taxon>
        <taxon>Bacillota</taxon>
        <taxon>Bacilli</taxon>
        <taxon>Bacillales</taxon>
        <taxon>Bacillaceae</taxon>
        <taxon>Thalassobacillus</taxon>
    </lineage>
</organism>